<comment type="caution">
    <text evidence="7">The sequence shown here is derived from an EMBL/GenBank/DDBJ whole genome shotgun (WGS) entry which is preliminary data.</text>
</comment>
<dbReference type="PANTHER" id="PTHR36234:SF5">
    <property type="entry name" value="LYSYL ENDOPEPTIDASE"/>
    <property type="match status" value="1"/>
</dbReference>
<sequence>MFNQKGSKALRGVTKQAIFRLGLAGLLCSTGAVAKEPISFSSAQVTGKTQTTRLPGLDNAKLKQRDAAARAKQPKSYVLQFAEPQSVAVKPNAWQEVQVPNGSKAIAMSVWRTEVKSPGAFSLNFGFSRYQMPEGGSLHIYTPDRKQRIRAFTAADNDIHGELWTPMLTGDTAIIEVNVPTSKLKQLKLELASVNHGYVAASMAELAREKSGNCNVDVVCPVGDEWRDQIRSAAAISINGSLFCSGGALNNTANDGTGFFLTAHHCGIDESNAASMVTYWNYENSVCREPGSVASGDLGDGVLDQFNTGAIFRASYEPSDMTLMELDDPLDPAHNVFLAGWNANDQMPSSSVAIHHPNLNEKRISFDHDTTTITSYLNPASPGDGTHIQVADWDLGTTEPGSSGSLLFDQNKRVIGQLHGGDAACGNDMADWYGRIYTSWDGGGTVDTRLSSWLDANGTGELAIDGINATDLGTNRLPVVKLNGPYYGVSGMPVDFSSAGSQDLDGSIISFDWGFGDGNAAFSAANPQHTYAQGGTYDVSLRATDNDGGSRIVYTQATILEAGEDELENGIVKSGISAEIDQAVYYYLNVPEGVAELDFTSDGQSGDADMYVSRGSTPTTTVYDCRSWASGSQEMCSFTDPEAGTYIVMLYGYNTFTGVSLTGSYKQATGGTGALGDLVWSDTNGNGVQDTDEPGLADVTVELQSCEGVVLATQITDSNGLFNFTELGTNDAQLKFVLPAGYEFSPERATDQFQLDSNANPTTGLSPCYNMSQGFRRSAVDAGMVPSQSQGGEGVMGDFVWQDNNGDGVQDADEPGLAGVTVNLQACDGTAVDSVVTNSQGGFSFDSVATGSYRLEFVLLDGYSFSPEKATNEFLRDSNANTTSGLTGCYNMDNGNQRRAIDAGMVPEGTGSNADNLSVVNAIYFSASKRLWVRAESDTQPVGSASITASVTINGATSSLGAVGWKADKGFYQNNFRDVDQLPSLVTLASDKGGLVRVAVEVR</sequence>
<dbReference type="SUPFAM" id="SSF49299">
    <property type="entry name" value="PKD domain"/>
    <property type="match status" value="1"/>
</dbReference>
<evidence type="ECO:0000256" key="2">
    <source>
        <dbReference type="ARBA" id="ARBA00004613"/>
    </source>
</evidence>
<feature type="chain" id="PRO_5043909901" description="PKD domain-containing protein" evidence="5">
    <location>
        <begin position="35"/>
        <end position="1003"/>
    </location>
</feature>
<comment type="subcellular location">
    <subcellularLocation>
        <location evidence="2">Secreted</location>
    </subcellularLocation>
</comment>
<dbReference type="InterPro" id="IPR013783">
    <property type="entry name" value="Ig-like_fold"/>
</dbReference>
<organism evidence="7 8">
    <name type="scientific">Halioxenophilus aromaticivorans</name>
    <dbReference type="NCBI Taxonomy" id="1306992"/>
    <lineage>
        <taxon>Bacteria</taxon>
        <taxon>Pseudomonadati</taxon>
        <taxon>Pseudomonadota</taxon>
        <taxon>Gammaproteobacteria</taxon>
        <taxon>Alteromonadales</taxon>
        <taxon>Alteromonadaceae</taxon>
        <taxon>Halioxenophilus</taxon>
    </lineage>
</organism>
<dbReference type="GO" id="GO:0005576">
    <property type="term" value="C:extracellular region"/>
    <property type="evidence" value="ECO:0007669"/>
    <property type="project" value="UniProtKB-SubCell"/>
</dbReference>
<accession>A0AAV3U4Z7</accession>
<evidence type="ECO:0000259" key="6">
    <source>
        <dbReference type="PROSITE" id="PS50093"/>
    </source>
</evidence>
<dbReference type="InterPro" id="IPR009003">
    <property type="entry name" value="Peptidase_S1_PA"/>
</dbReference>
<proteinExistence type="predicted"/>
<reference evidence="8" key="1">
    <citation type="journal article" date="2019" name="Int. J. Syst. Evol. Microbiol.">
        <title>The Global Catalogue of Microorganisms (GCM) 10K type strain sequencing project: providing services to taxonomists for standard genome sequencing and annotation.</title>
        <authorList>
            <consortium name="The Broad Institute Genomics Platform"/>
            <consortium name="The Broad Institute Genome Sequencing Center for Infectious Disease"/>
            <person name="Wu L."/>
            <person name="Ma J."/>
        </authorList>
    </citation>
    <scope>NUCLEOTIDE SEQUENCE [LARGE SCALE GENOMIC DNA]</scope>
    <source>
        <strain evidence="8">JCM 19134</strain>
    </source>
</reference>
<evidence type="ECO:0000256" key="4">
    <source>
        <dbReference type="ARBA" id="ARBA00022729"/>
    </source>
</evidence>
<dbReference type="InterPro" id="IPR033764">
    <property type="entry name" value="Sdr_B"/>
</dbReference>
<evidence type="ECO:0000313" key="7">
    <source>
        <dbReference type="EMBL" id="GAA4949161.1"/>
    </source>
</evidence>
<protein>
    <recommendedName>
        <fullName evidence="6">PKD domain-containing protein</fullName>
    </recommendedName>
</protein>
<dbReference type="Pfam" id="PF18911">
    <property type="entry name" value="PKD_4"/>
    <property type="match status" value="1"/>
</dbReference>
<keyword evidence="4 5" id="KW-0732">Signal</keyword>
<dbReference type="Proteomes" id="UP001409585">
    <property type="component" value="Unassembled WGS sequence"/>
</dbReference>
<dbReference type="SMART" id="SM00089">
    <property type="entry name" value="PKD"/>
    <property type="match status" value="1"/>
</dbReference>
<dbReference type="Gene3D" id="2.40.10.10">
    <property type="entry name" value="Trypsin-like serine proteases"/>
    <property type="match status" value="2"/>
</dbReference>
<dbReference type="SUPFAM" id="SSF117074">
    <property type="entry name" value="Hypothetical protein PA1324"/>
    <property type="match status" value="2"/>
</dbReference>
<evidence type="ECO:0000256" key="5">
    <source>
        <dbReference type="SAM" id="SignalP"/>
    </source>
</evidence>
<evidence type="ECO:0000313" key="8">
    <source>
        <dbReference type="Proteomes" id="UP001409585"/>
    </source>
</evidence>
<feature type="domain" description="PKD" evidence="6">
    <location>
        <begin position="477"/>
        <end position="550"/>
    </location>
</feature>
<evidence type="ECO:0000256" key="3">
    <source>
        <dbReference type="ARBA" id="ARBA00022525"/>
    </source>
</evidence>
<dbReference type="CDD" id="cd00146">
    <property type="entry name" value="PKD"/>
    <property type="match status" value="1"/>
</dbReference>
<dbReference type="Gene3D" id="2.60.40.10">
    <property type="entry name" value="Immunoglobulins"/>
    <property type="match status" value="3"/>
</dbReference>
<keyword evidence="3" id="KW-0964">Secreted</keyword>
<evidence type="ECO:0000256" key="1">
    <source>
        <dbReference type="ARBA" id="ARBA00001913"/>
    </source>
</evidence>
<dbReference type="PANTHER" id="PTHR36234">
    <property type="entry name" value="LYSYL ENDOPEPTIDASE"/>
    <property type="match status" value="1"/>
</dbReference>
<dbReference type="EMBL" id="BAABLX010000028">
    <property type="protein sequence ID" value="GAA4949161.1"/>
    <property type="molecule type" value="Genomic_DNA"/>
</dbReference>
<dbReference type="InterPro" id="IPR022409">
    <property type="entry name" value="PKD/Chitinase_dom"/>
</dbReference>
<dbReference type="Pfam" id="PF17210">
    <property type="entry name" value="SdrD_B"/>
    <property type="match status" value="2"/>
</dbReference>
<name>A0AAV3U4Z7_9ALTE</name>
<dbReference type="SUPFAM" id="SSF50494">
    <property type="entry name" value="Trypsin-like serine proteases"/>
    <property type="match status" value="1"/>
</dbReference>
<dbReference type="AlphaFoldDB" id="A0AAV3U4Z7"/>
<dbReference type="PROSITE" id="PS50093">
    <property type="entry name" value="PKD"/>
    <property type="match status" value="1"/>
</dbReference>
<keyword evidence="8" id="KW-1185">Reference proteome</keyword>
<dbReference type="InterPro" id="IPR043504">
    <property type="entry name" value="Peptidase_S1_PA_chymotrypsin"/>
</dbReference>
<comment type="cofactor">
    <cofactor evidence="1">
        <name>Ca(2+)</name>
        <dbReference type="ChEBI" id="CHEBI:29108"/>
    </cofactor>
</comment>
<dbReference type="Pfam" id="PF04151">
    <property type="entry name" value="PPC"/>
    <property type="match status" value="1"/>
</dbReference>
<dbReference type="Gene3D" id="2.60.120.380">
    <property type="match status" value="1"/>
</dbReference>
<dbReference type="InterPro" id="IPR035986">
    <property type="entry name" value="PKD_dom_sf"/>
</dbReference>
<dbReference type="InterPro" id="IPR000601">
    <property type="entry name" value="PKD_dom"/>
</dbReference>
<feature type="signal peptide" evidence="5">
    <location>
        <begin position="1"/>
        <end position="34"/>
    </location>
</feature>
<gene>
    <name evidence="7" type="ORF">GCM10025791_31690</name>
</gene>
<dbReference type="InterPro" id="IPR007280">
    <property type="entry name" value="Peptidase_C_arc/bac"/>
</dbReference>